<proteinExistence type="predicted"/>
<gene>
    <name evidence="2" type="ORF">ASPFODRAFT_43182</name>
</gene>
<keyword evidence="1" id="KW-0812">Transmembrane</keyword>
<keyword evidence="1" id="KW-1133">Transmembrane helix</keyword>
<evidence type="ECO:0000313" key="3">
    <source>
        <dbReference type="Proteomes" id="UP000184063"/>
    </source>
</evidence>
<dbReference type="AlphaFoldDB" id="A0A1M3TTF2"/>
<sequence length="119" mass="13313">MPRFFCFSSHFFFLIFIFPTSLYSFGIAYIAPSIIVGAISDFLRQKIKVNHPVFLHSLFLFSGSPLQFTFVTSVQNHPPRVSNPPRHSGLSDRNGLSLPPTYFLVRQLADSNDGTVGSS</sequence>
<keyword evidence="1" id="KW-0472">Membrane</keyword>
<organism evidence="2 3">
    <name type="scientific">Aspergillus luchuensis (strain CBS 106.47)</name>
    <dbReference type="NCBI Taxonomy" id="1137211"/>
    <lineage>
        <taxon>Eukaryota</taxon>
        <taxon>Fungi</taxon>
        <taxon>Dikarya</taxon>
        <taxon>Ascomycota</taxon>
        <taxon>Pezizomycotina</taxon>
        <taxon>Eurotiomycetes</taxon>
        <taxon>Eurotiomycetidae</taxon>
        <taxon>Eurotiales</taxon>
        <taxon>Aspergillaceae</taxon>
        <taxon>Aspergillus</taxon>
        <taxon>Aspergillus subgen. Circumdati</taxon>
    </lineage>
</organism>
<evidence type="ECO:0000313" key="2">
    <source>
        <dbReference type="EMBL" id="OJZ89874.1"/>
    </source>
</evidence>
<protein>
    <submittedName>
        <fullName evidence="2">Uncharacterized protein</fullName>
    </submittedName>
</protein>
<reference evidence="3" key="1">
    <citation type="journal article" date="2017" name="Genome Biol.">
        <title>Comparative genomics reveals high biological diversity and specific adaptations in the industrially and medically important fungal genus Aspergillus.</title>
        <authorList>
            <person name="de Vries R.P."/>
            <person name="Riley R."/>
            <person name="Wiebenga A."/>
            <person name="Aguilar-Osorio G."/>
            <person name="Amillis S."/>
            <person name="Uchima C.A."/>
            <person name="Anderluh G."/>
            <person name="Asadollahi M."/>
            <person name="Askin M."/>
            <person name="Barry K."/>
            <person name="Battaglia E."/>
            <person name="Bayram O."/>
            <person name="Benocci T."/>
            <person name="Braus-Stromeyer S.A."/>
            <person name="Caldana C."/>
            <person name="Canovas D."/>
            <person name="Cerqueira G.C."/>
            <person name="Chen F."/>
            <person name="Chen W."/>
            <person name="Choi C."/>
            <person name="Clum A."/>
            <person name="Dos Santos R.A."/>
            <person name="Damasio A.R."/>
            <person name="Diallinas G."/>
            <person name="Emri T."/>
            <person name="Fekete E."/>
            <person name="Flipphi M."/>
            <person name="Freyberg S."/>
            <person name="Gallo A."/>
            <person name="Gournas C."/>
            <person name="Habgood R."/>
            <person name="Hainaut M."/>
            <person name="Harispe M.L."/>
            <person name="Henrissat B."/>
            <person name="Hilden K.S."/>
            <person name="Hope R."/>
            <person name="Hossain A."/>
            <person name="Karabika E."/>
            <person name="Karaffa L."/>
            <person name="Karanyi Z."/>
            <person name="Krasevec N."/>
            <person name="Kuo A."/>
            <person name="Kusch H."/>
            <person name="LaButti K."/>
            <person name="Lagendijk E.L."/>
            <person name="Lapidus A."/>
            <person name="Levasseur A."/>
            <person name="Lindquist E."/>
            <person name="Lipzen A."/>
            <person name="Logrieco A.F."/>
            <person name="MacCabe A."/>
            <person name="Maekelae M.R."/>
            <person name="Malavazi I."/>
            <person name="Melin P."/>
            <person name="Meyer V."/>
            <person name="Mielnichuk N."/>
            <person name="Miskei M."/>
            <person name="Molnar A.P."/>
            <person name="Mule G."/>
            <person name="Ngan C.Y."/>
            <person name="Orejas M."/>
            <person name="Orosz E."/>
            <person name="Ouedraogo J.P."/>
            <person name="Overkamp K.M."/>
            <person name="Park H.-S."/>
            <person name="Perrone G."/>
            <person name="Piumi F."/>
            <person name="Punt P.J."/>
            <person name="Ram A.F."/>
            <person name="Ramon A."/>
            <person name="Rauscher S."/>
            <person name="Record E."/>
            <person name="Riano-Pachon D.M."/>
            <person name="Robert V."/>
            <person name="Roehrig J."/>
            <person name="Ruller R."/>
            <person name="Salamov A."/>
            <person name="Salih N.S."/>
            <person name="Samson R.A."/>
            <person name="Sandor E."/>
            <person name="Sanguinetti M."/>
            <person name="Schuetze T."/>
            <person name="Sepcic K."/>
            <person name="Shelest E."/>
            <person name="Sherlock G."/>
            <person name="Sophianopoulou V."/>
            <person name="Squina F.M."/>
            <person name="Sun H."/>
            <person name="Susca A."/>
            <person name="Todd R.B."/>
            <person name="Tsang A."/>
            <person name="Unkles S.E."/>
            <person name="van de Wiele N."/>
            <person name="van Rossen-Uffink D."/>
            <person name="Oliveira J.V."/>
            <person name="Vesth T.C."/>
            <person name="Visser J."/>
            <person name="Yu J.-H."/>
            <person name="Zhou M."/>
            <person name="Andersen M.R."/>
            <person name="Archer D.B."/>
            <person name="Baker S.E."/>
            <person name="Benoit I."/>
            <person name="Brakhage A.A."/>
            <person name="Braus G.H."/>
            <person name="Fischer R."/>
            <person name="Frisvad J.C."/>
            <person name="Goldman G.H."/>
            <person name="Houbraken J."/>
            <person name="Oakley B."/>
            <person name="Pocsi I."/>
            <person name="Scazzocchio C."/>
            <person name="Seiboth B."/>
            <person name="vanKuyk P.A."/>
            <person name="Wortman J."/>
            <person name="Dyer P.S."/>
            <person name="Grigoriev I.V."/>
        </authorList>
    </citation>
    <scope>NUCLEOTIDE SEQUENCE [LARGE SCALE GENOMIC DNA]</scope>
    <source>
        <strain evidence="3">CBS 106.47</strain>
    </source>
</reference>
<name>A0A1M3TTF2_ASPLC</name>
<dbReference type="VEuPathDB" id="FungiDB:ASPFODRAFT_43182"/>
<evidence type="ECO:0000256" key="1">
    <source>
        <dbReference type="SAM" id="Phobius"/>
    </source>
</evidence>
<dbReference type="EMBL" id="KV878238">
    <property type="protein sequence ID" value="OJZ89874.1"/>
    <property type="molecule type" value="Genomic_DNA"/>
</dbReference>
<feature type="transmembrane region" description="Helical" evidence="1">
    <location>
        <begin position="12"/>
        <end position="39"/>
    </location>
</feature>
<dbReference type="Proteomes" id="UP000184063">
    <property type="component" value="Unassembled WGS sequence"/>
</dbReference>
<accession>A0A1M3TTF2</accession>